<reference evidence="2" key="1">
    <citation type="submission" date="2015-11" db="EMBL/GenBank/DDBJ databases">
        <title>De novo transcriptome assembly of four potential Pierce s Disease insect vectors from Arizona vineyards.</title>
        <authorList>
            <person name="Tassone E.E."/>
        </authorList>
    </citation>
    <scope>NUCLEOTIDE SEQUENCE</scope>
</reference>
<dbReference type="GO" id="GO:0046592">
    <property type="term" value="F:polyamine oxidase activity"/>
    <property type="evidence" value="ECO:0007669"/>
    <property type="project" value="TreeGrafter"/>
</dbReference>
<sequence>MWNKNIKKVTFEANSMLCKEGWLKGVCSVKPVEGSNHVVCVTVAGPQAQCVECLSDKEIICDVSNFLKTLYCRKDIPEPVKIKRSGWSCDPCFYGAYTYMGPGVFSKDFYNLASPLPEQTELCDPVLLFAGEATCPVHFGTIRGARASGIREAERLLQLVQLQQEKQLCPQLMECSI</sequence>
<name>A0A1B6KM85_9HEMI</name>
<dbReference type="Pfam" id="PF01593">
    <property type="entry name" value="Amino_oxidase"/>
    <property type="match status" value="1"/>
</dbReference>
<proteinExistence type="predicted"/>
<dbReference type="SUPFAM" id="SSF51905">
    <property type="entry name" value="FAD/NAD(P)-binding domain"/>
    <property type="match status" value="1"/>
</dbReference>
<dbReference type="SUPFAM" id="SSF54373">
    <property type="entry name" value="FAD-linked reductases, C-terminal domain"/>
    <property type="match status" value="1"/>
</dbReference>
<accession>A0A1B6KM85</accession>
<feature type="domain" description="Amine oxidase" evidence="1">
    <location>
        <begin position="27"/>
        <end position="157"/>
    </location>
</feature>
<dbReference type="InterPro" id="IPR036188">
    <property type="entry name" value="FAD/NAD-bd_sf"/>
</dbReference>
<gene>
    <name evidence="2" type="ORF">g.29455</name>
</gene>
<dbReference type="InterPro" id="IPR050281">
    <property type="entry name" value="Flavin_monoamine_oxidase"/>
</dbReference>
<protein>
    <recommendedName>
        <fullName evidence="1">Amine oxidase domain-containing protein</fullName>
    </recommendedName>
</protein>
<dbReference type="Gene3D" id="3.90.660.10">
    <property type="match status" value="1"/>
</dbReference>
<dbReference type="EMBL" id="GEBQ01027409">
    <property type="protein sequence ID" value="JAT12568.1"/>
    <property type="molecule type" value="Transcribed_RNA"/>
</dbReference>
<dbReference type="AlphaFoldDB" id="A0A1B6KM85"/>
<organism evidence="2">
    <name type="scientific">Graphocephala atropunctata</name>
    <dbReference type="NCBI Taxonomy" id="36148"/>
    <lineage>
        <taxon>Eukaryota</taxon>
        <taxon>Metazoa</taxon>
        <taxon>Ecdysozoa</taxon>
        <taxon>Arthropoda</taxon>
        <taxon>Hexapoda</taxon>
        <taxon>Insecta</taxon>
        <taxon>Pterygota</taxon>
        <taxon>Neoptera</taxon>
        <taxon>Paraneoptera</taxon>
        <taxon>Hemiptera</taxon>
        <taxon>Auchenorrhyncha</taxon>
        <taxon>Membracoidea</taxon>
        <taxon>Cicadellidae</taxon>
        <taxon>Cicadellinae</taxon>
        <taxon>Cicadellini</taxon>
        <taxon>Graphocephala</taxon>
    </lineage>
</organism>
<evidence type="ECO:0000259" key="1">
    <source>
        <dbReference type="Pfam" id="PF01593"/>
    </source>
</evidence>
<dbReference type="InterPro" id="IPR002937">
    <property type="entry name" value="Amino_oxidase"/>
</dbReference>
<dbReference type="PANTHER" id="PTHR10742">
    <property type="entry name" value="FLAVIN MONOAMINE OXIDASE"/>
    <property type="match status" value="1"/>
</dbReference>
<dbReference type="PANTHER" id="PTHR10742:SF416">
    <property type="entry name" value="SPERMINE OXIDASE"/>
    <property type="match status" value="1"/>
</dbReference>
<evidence type="ECO:0000313" key="2">
    <source>
        <dbReference type="EMBL" id="JAT12568.1"/>
    </source>
</evidence>
<dbReference type="Gene3D" id="3.50.50.60">
    <property type="entry name" value="FAD/NAD(P)-binding domain"/>
    <property type="match status" value="1"/>
</dbReference>